<reference evidence="3 4" key="1">
    <citation type="submission" date="2016-10" db="EMBL/GenBank/DDBJ databases">
        <authorList>
            <person name="Cai Z."/>
        </authorList>
    </citation>
    <scope>NUCLEOTIDE SEQUENCE [LARGE SCALE GENOMIC DNA]</scope>
</reference>
<feature type="chain" id="PRO_5017029418" description="FAS1 domain-containing protein" evidence="1">
    <location>
        <begin position="22"/>
        <end position="421"/>
    </location>
</feature>
<dbReference type="Pfam" id="PF02469">
    <property type="entry name" value="Fasciclin"/>
    <property type="match status" value="1"/>
</dbReference>
<gene>
    <name evidence="3" type="ORF">BQ4739_LOCUS4496</name>
</gene>
<protein>
    <recommendedName>
        <fullName evidence="2">FAS1 domain-containing protein</fullName>
    </recommendedName>
</protein>
<dbReference type="EMBL" id="FNXT01000360">
    <property type="protein sequence ID" value="SZX63963.1"/>
    <property type="molecule type" value="Genomic_DNA"/>
</dbReference>
<keyword evidence="4" id="KW-1185">Reference proteome</keyword>
<dbReference type="SUPFAM" id="SSF82153">
    <property type="entry name" value="FAS1 domain"/>
    <property type="match status" value="2"/>
</dbReference>
<evidence type="ECO:0000256" key="1">
    <source>
        <dbReference type="SAM" id="SignalP"/>
    </source>
</evidence>
<keyword evidence="1" id="KW-0732">Signal</keyword>
<name>A0A383VGA1_TETOB</name>
<dbReference type="InterPro" id="IPR000782">
    <property type="entry name" value="FAS1_domain"/>
</dbReference>
<organism evidence="3 4">
    <name type="scientific">Tetradesmus obliquus</name>
    <name type="common">Green alga</name>
    <name type="synonym">Acutodesmus obliquus</name>
    <dbReference type="NCBI Taxonomy" id="3088"/>
    <lineage>
        <taxon>Eukaryota</taxon>
        <taxon>Viridiplantae</taxon>
        <taxon>Chlorophyta</taxon>
        <taxon>core chlorophytes</taxon>
        <taxon>Chlorophyceae</taxon>
        <taxon>CS clade</taxon>
        <taxon>Sphaeropleales</taxon>
        <taxon>Scenedesmaceae</taxon>
        <taxon>Tetradesmus</taxon>
    </lineage>
</organism>
<dbReference type="STRING" id="3088.A0A383VGA1"/>
<dbReference type="Proteomes" id="UP000256970">
    <property type="component" value="Unassembled WGS sequence"/>
</dbReference>
<dbReference type="Gene3D" id="2.30.180.10">
    <property type="entry name" value="FAS1 domain"/>
    <property type="match status" value="2"/>
</dbReference>
<dbReference type="InterPro" id="IPR036378">
    <property type="entry name" value="FAS1_dom_sf"/>
</dbReference>
<dbReference type="AlphaFoldDB" id="A0A383VGA1"/>
<evidence type="ECO:0000259" key="2">
    <source>
        <dbReference type="PROSITE" id="PS50213"/>
    </source>
</evidence>
<proteinExistence type="predicted"/>
<feature type="domain" description="FAS1" evidence="2">
    <location>
        <begin position="173"/>
        <end position="320"/>
    </location>
</feature>
<sequence>MAFRALLFVTLLLGSQVCANAGPTFEQHLQKTGNSKFQQLLKSLGVTIGDSKITGTMLVPSDKAIADFAKKMGLTEKELLARPALVDQLLAYHFMPQYAINSTANIPAHGTTKSTKGISGDASYIWRVYRDPKSDKAWVQDTQGNNVTLGKPAMVNKMAIIPVDSLLMSGAYFPNIEDALKYYPQWKAAYEFYRKHGGGINLSGGSSFFVPNNEAFKKSQQAIAALNAQQAADTLKYHVATPAVSFPQPNAKSNELATQLAGKMLKLEYTPSTLPQPWSRKGKEAVQLVAVVPESGSKAKLDIYNIFVGKNILHGVDGLLTPAATAASATSTAKRAAPAPASGRRMLLARALLQNWVGTNYPSFNEATMGYYQGYPTIFRQQDIKSALRAAQDGSADNWGAGWDPYMAPQSGCFNCGMFGY</sequence>
<evidence type="ECO:0000313" key="3">
    <source>
        <dbReference type="EMBL" id="SZX63963.1"/>
    </source>
</evidence>
<feature type="signal peptide" evidence="1">
    <location>
        <begin position="1"/>
        <end position="21"/>
    </location>
</feature>
<evidence type="ECO:0000313" key="4">
    <source>
        <dbReference type="Proteomes" id="UP000256970"/>
    </source>
</evidence>
<dbReference type="PROSITE" id="PS50213">
    <property type="entry name" value="FAS1"/>
    <property type="match status" value="1"/>
</dbReference>
<accession>A0A383VGA1</accession>